<sequence length="77" mass="8104">MAIRVNLDVMLAKRKMGVNELADAIGITPANVSILKNGRAKAVRFTTLDAICRTLGCQPGDILEYADDADAADAGEA</sequence>
<keyword evidence="3" id="KW-1185">Reference proteome</keyword>
<dbReference type="InterPro" id="IPR001387">
    <property type="entry name" value="Cro/C1-type_HTH"/>
</dbReference>
<organism evidence="2 3">
    <name type="scientific">Bifidobacterium leontopitheci</name>
    <dbReference type="NCBI Taxonomy" id="2650774"/>
    <lineage>
        <taxon>Bacteria</taxon>
        <taxon>Bacillati</taxon>
        <taxon>Actinomycetota</taxon>
        <taxon>Actinomycetes</taxon>
        <taxon>Bifidobacteriales</taxon>
        <taxon>Bifidobacteriaceae</taxon>
        <taxon>Bifidobacterium</taxon>
    </lineage>
</organism>
<dbReference type="SUPFAM" id="SSF47413">
    <property type="entry name" value="lambda repressor-like DNA-binding domains"/>
    <property type="match status" value="1"/>
</dbReference>
<evidence type="ECO:0000313" key="2">
    <source>
        <dbReference type="EMBL" id="KAB7791202.1"/>
    </source>
</evidence>
<protein>
    <submittedName>
        <fullName evidence="2">XRE family transcriptional regulator</fullName>
    </submittedName>
</protein>
<proteinExistence type="predicted"/>
<dbReference type="RefSeq" id="WP_152233735.1">
    <property type="nucleotide sequence ID" value="NZ_JBHSKZ010000002.1"/>
</dbReference>
<dbReference type="GO" id="GO:0003677">
    <property type="term" value="F:DNA binding"/>
    <property type="evidence" value="ECO:0007669"/>
    <property type="project" value="InterPro"/>
</dbReference>
<dbReference type="PANTHER" id="PTHR37301:SF1">
    <property type="entry name" value="DNA-BINDING PROTEIN"/>
    <property type="match status" value="1"/>
</dbReference>
<dbReference type="AlphaFoldDB" id="A0A6I1GKB3"/>
<evidence type="ECO:0000259" key="1">
    <source>
        <dbReference type="PROSITE" id="PS50943"/>
    </source>
</evidence>
<comment type="caution">
    <text evidence="2">The sequence shown here is derived from an EMBL/GenBank/DDBJ whole genome shotgun (WGS) entry which is preliminary data.</text>
</comment>
<dbReference type="EMBL" id="WBVT01000003">
    <property type="protein sequence ID" value="KAB7791202.1"/>
    <property type="molecule type" value="Genomic_DNA"/>
</dbReference>
<feature type="domain" description="HTH cro/C1-type" evidence="1">
    <location>
        <begin position="13"/>
        <end position="62"/>
    </location>
</feature>
<evidence type="ECO:0000313" key="3">
    <source>
        <dbReference type="Proteomes" id="UP000441772"/>
    </source>
</evidence>
<dbReference type="SMART" id="SM00530">
    <property type="entry name" value="HTH_XRE"/>
    <property type="match status" value="1"/>
</dbReference>
<dbReference type="Pfam" id="PF13443">
    <property type="entry name" value="HTH_26"/>
    <property type="match status" value="1"/>
</dbReference>
<name>A0A6I1GKB3_9BIFI</name>
<dbReference type="PROSITE" id="PS50943">
    <property type="entry name" value="HTH_CROC1"/>
    <property type="match status" value="1"/>
</dbReference>
<gene>
    <name evidence="2" type="ORF">F7D09_0368</name>
</gene>
<reference evidence="2 3" key="1">
    <citation type="submission" date="2019-09" db="EMBL/GenBank/DDBJ databases">
        <title>Characterization of the phylogenetic diversity of two novel species belonging to the genus Bifidobacterium: Bifidobacterium cebidarum sp. nov. and Bifidobacterium leontopitheci sp. nov.</title>
        <authorList>
            <person name="Lugli G.A."/>
            <person name="Duranti S."/>
            <person name="Milani C."/>
            <person name="Turroni F."/>
            <person name="Ventura M."/>
        </authorList>
    </citation>
    <scope>NUCLEOTIDE SEQUENCE [LARGE SCALE GENOMIC DNA]</scope>
    <source>
        <strain evidence="2 3">LMG 31471</strain>
    </source>
</reference>
<dbReference type="CDD" id="cd00093">
    <property type="entry name" value="HTH_XRE"/>
    <property type="match status" value="1"/>
</dbReference>
<dbReference type="InterPro" id="IPR010982">
    <property type="entry name" value="Lambda_DNA-bd_dom_sf"/>
</dbReference>
<dbReference type="Gene3D" id="1.10.260.40">
    <property type="entry name" value="lambda repressor-like DNA-binding domains"/>
    <property type="match status" value="1"/>
</dbReference>
<dbReference type="Proteomes" id="UP000441772">
    <property type="component" value="Unassembled WGS sequence"/>
</dbReference>
<dbReference type="PANTHER" id="PTHR37301">
    <property type="entry name" value="DNA-BINDING PROTEIN-RELATED"/>
    <property type="match status" value="1"/>
</dbReference>
<accession>A0A6I1GKB3</accession>